<accession>A0A166RL23</accession>
<evidence type="ECO:0000313" key="2">
    <source>
        <dbReference type="Proteomes" id="UP000077407"/>
    </source>
</evidence>
<dbReference type="AlphaFoldDB" id="A0A166RL23"/>
<protein>
    <recommendedName>
        <fullName evidence="3">Bacteriophage T4 Gp32 single-stranded DNA-binding domain-containing protein</fullName>
    </recommendedName>
</protein>
<name>A0A166RL23_9CLOT</name>
<dbReference type="OrthoDB" id="2365082at2"/>
<sequence length="223" mass="25232">MSLVSGRGSQIRFGGDVDLKTVFIRLKQNESVKVRVLSVNDYVEYLSHGSYAHKIYTQPCVAPNGVECPLCIAAKSGVEGFDALYVKKRYLFAFADLEMGSIRVWECSYNQAKDLLSQIKEYEDDINEVAFNFKRTGTGTETSYKLNPILKMKGDLKDKFDKFEGGEVELSFFDDVLVPRSENMMLDVLSEAGFPMSEFFPNYLSKEVREVNNAANDEEEPAF</sequence>
<proteinExistence type="predicted"/>
<evidence type="ECO:0000313" key="1">
    <source>
        <dbReference type="EMBL" id="OAA90888.1"/>
    </source>
</evidence>
<dbReference type="EMBL" id="LITT01000009">
    <property type="protein sequence ID" value="OAA90888.1"/>
    <property type="molecule type" value="Genomic_DNA"/>
</dbReference>
<comment type="caution">
    <text evidence="1">The sequence shown here is derived from an EMBL/GenBank/DDBJ whole genome shotgun (WGS) entry which is preliminary data.</text>
</comment>
<organism evidence="1 2">
    <name type="scientific">Clostridium ljungdahlii</name>
    <dbReference type="NCBI Taxonomy" id="1538"/>
    <lineage>
        <taxon>Bacteria</taxon>
        <taxon>Bacillati</taxon>
        <taxon>Bacillota</taxon>
        <taxon>Clostridia</taxon>
        <taxon>Eubacteriales</taxon>
        <taxon>Clostridiaceae</taxon>
        <taxon>Clostridium</taxon>
    </lineage>
</organism>
<evidence type="ECO:0008006" key="3">
    <source>
        <dbReference type="Google" id="ProtNLM"/>
    </source>
</evidence>
<dbReference type="Proteomes" id="UP000077407">
    <property type="component" value="Unassembled WGS sequence"/>
</dbReference>
<dbReference type="RefSeq" id="WP_063554535.1">
    <property type="nucleotide sequence ID" value="NZ_LITT01000009.1"/>
</dbReference>
<reference evidence="1 2" key="1">
    <citation type="journal article" date="2015" name="Biotechnol. Bioeng.">
        <title>Genome sequence and phenotypic characterization of Caulobacter segnis.</title>
        <authorList>
            <person name="Patel S."/>
            <person name="Fletcher B."/>
            <person name="Scott D.C."/>
            <person name="Ely B."/>
        </authorList>
    </citation>
    <scope>NUCLEOTIDE SEQUENCE [LARGE SCALE GENOMIC DNA]</scope>
    <source>
        <strain evidence="1 2">ERI-2</strain>
    </source>
</reference>
<gene>
    <name evidence="1" type="ORF">WY13_00954</name>
</gene>
<dbReference type="PATRIC" id="fig|1538.10.peg.1459"/>